<sequence length="158" mass="17590">MSHKLRLNLILMVVIGLLAVLVWQSQPEPMAPLSQLAPAEIRNITILSGTNSLTMRLEQDQWLIDDRPGLTSRIEQLLTISQTASLKQFPAPPDLTPFGLDNPGIVLLLDQARFSFGDIDPLNGWRYVLYNGVIHLIGNGYHHHLTAPLEAWLAQPDA</sequence>
<organism evidence="1 2">
    <name type="scientific">Candidatus Thiodiazotropha lotti</name>
    <dbReference type="NCBI Taxonomy" id="2792787"/>
    <lineage>
        <taxon>Bacteria</taxon>
        <taxon>Pseudomonadati</taxon>
        <taxon>Pseudomonadota</taxon>
        <taxon>Gammaproteobacteria</taxon>
        <taxon>Chromatiales</taxon>
        <taxon>Sedimenticolaceae</taxon>
        <taxon>Candidatus Thiodiazotropha</taxon>
    </lineage>
</organism>
<dbReference type="Proteomes" id="UP000886687">
    <property type="component" value="Unassembled WGS sequence"/>
</dbReference>
<evidence type="ECO:0000313" key="1">
    <source>
        <dbReference type="EMBL" id="MCG7939334.1"/>
    </source>
</evidence>
<dbReference type="EMBL" id="JAEPDI010000005">
    <property type="protein sequence ID" value="MCG7939334.1"/>
    <property type="molecule type" value="Genomic_DNA"/>
</dbReference>
<evidence type="ECO:0000313" key="2">
    <source>
        <dbReference type="Proteomes" id="UP000886687"/>
    </source>
</evidence>
<protein>
    <submittedName>
        <fullName evidence="1">DUF4340 domain-containing protein</fullName>
    </submittedName>
</protein>
<comment type="caution">
    <text evidence="1">The sequence shown here is derived from an EMBL/GenBank/DDBJ whole genome shotgun (WGS) entry which is preliminary data.</text>
</comment>
<proteinExistence type="predicted"/>
<name>A0A9E4N170_9GAMM</name>
<gene>
    <name evidence="1" type="ORF">JAZ04_10840</name>
</gene>
<accession>A0A9E4N170</accession>
<reference evidence="1" key="1">
    <citation type="journal article" date="2021" name="Proc. Natl. Acad. Sci. U.S.A.">
        <title>Global biogeography of chemosynthetic symbionts reveals both localized and globally distributed symbiont groups. .</title>
        <authorList>
            <person name="Osvatic J.T."/>
            <person name="Wilkins L.G.E."/>
            <person name="Leibrecht L."/>
            <person name="Leray M."/>
            <person name="Zauner S."/>
            <person name="Polzin J."/>
            <person name="Camacho Y."/>
            <person name="Gros O."/>
            <person name="van Gils J.A."/>
            <person name="Eisen J.A."/>
            <person name="Petersen J.M."/>
            <person name="Yuen B."/>
        </authorList>
    </citation>
    <scope>NUCLEOTIDE SEQUENCE</scope>
    <source>
        <strain evidence="1">MAGL173</strain>
    </source>
</reference>
<dbReference type="AlphaFoldDB" id="A0A9E4N170"/>